<reference evidence="8" key="1">
    <citation type="submission" date="2015-06" db="EMBL/GenBank/DDBJ databases">
        <title>Expansion of signal transduction pathways in fungi by whole-genome duplication.</title>
        <authorList>
            <consortium name="DOE Joint Genome Institute"/>
            <person name="Corrochano L.M."/>
            <person name="Kuo A."/>
            <person name="Marcet-Houben M."/>
            <person name="Polaino S."/>
            <person name="Salamov A."/>
            <person name="Villalobos J.M."/>
            <person name="Alvarez M.I."/>
            <person name="Avalos J."/>
            <person name="Benito E.P."/>
            <person name="Benoit I."/>
            <person name="Burger G."/>
            <person name="Camino L.P."/>
            <person name="Canovas D."/>
            <person name="Cerda-Olmedo E."/>
            <person name="Cheng J.-F."/>
            <person name="Dominguez A."/>
            <person name="Elias M."/>
            <person name="Eslava A.P."/>
            <person name="Glaser F."/>
            <person name="Grimwood J."/>
            <person name="Gutierrez G."/>
            <person name="Heitman J."/>
            <person name="Henrissat B."/>
            <person name="Iturriaga E.A."/>
            <person name="Lang B.F."/>
            <person name="Lavin J.L."/>
            <person name="Lee S."/>
            <person name="Li W."/>
            <person name="Lindquist E."/>
            <person name="Lopez-Garcia S."/>
            <person name="Luque E.M."/>
            <person name="Marcos A.T."/>
            <person name="Martin J."/>
            <person name="McCluskey K."/>
            <person name="Medina H.R."/>
            <person name="Miralles-Duran A."/>
            <person name="Miyazaki A."/>
            <person name="Munoz-Torres E."/>
            <person name="Oguiza J.A."/>
            <person name="Ohm R."/>
            <person name="Olmedo M."/>
            <person name="Orejas M."/>
            <person name="Ortiz-Castellanos L."/>
            <person name="Pisabarro A.G."/>
            <person name="Rodriguez-Romero J."/>
            <person name="Ruiz-Herrera J."/>
            <person name="Ruiz-Vazquez R."/>
            <person name="Sanz C."/>
            <person name="Schackwitz W."/>
            <person name="Schmutz J."/>
            <person name="Shahriari M."/>
            <person name="Shelest E."/>
            <person name="Silva-Franco F."/>
            <person name="Soanes D."/>
            <person name="Syed K."/>
            <person name="Tagua V.G."/>
            <person name="Talbot N.J."/>
            <person name="Thon M."/>
            <person name="De vries R.P."/>
            <person name="Wiebenga A."/>
            <person name="Yadav J.S."/>
            <person name="Braun E.L."/>
            <person name="Baker S."/>
            <person name="Garre V."/>
            <person name="Horwitz B."/>
            <person name="Torres-Martinez S."/>
            <person name="Idnurm A."/>
            <person name="Herrera-Estrella A."/>
            <person name="Gabaldon T."/>
            <person name="Grigoriev I.V."/>
        </authorList>
    </citation>
    <scope>NUCLEOTIDE SEQUENCE [LARGE SCALE GENOMIC DNA]</scope>
    <source>
        <strain evidence="8">NRRL 1555(-)</strain>
    </source>
</reference>
<dbReference type="InterPro" id="IPR042489">
    <property type="entry name" value="CapZ_alpha_1"/>
</dbReference>
<evidence type="ECO:0000256" key="2">
    <source>
        <dbReference type="ARBA" id="ARBA00014038"/>
    </source>
</evidence>
<dbReference type="GO" id="GO:0008290">
    <property type="term" value="C:F-actin capping protein complex"/>
    <property type="evidence" value="ECO:0007669"/>
    <property type="project" value="UniProtKB-UniRule"/>
</dbReference>
<dbReference type="RefSeq" id="XP_018289683.1">
    <property type="nucleotide sequence ID" value="XM_018433965.1"/>
</dbReference>
<dbReference type="EMBL" id="KV440985">
    <property type="protein sequence ID" value="OAD71643.1"/>
    <property type="molecule type" value="Genomic_DNA"/>
</dbReference>
<dbReference type="PRINTS" id="PR00191">
    <property type="entry name" value="FACTINCAPA"/>
</dbReference>
<evidence type="ECO:0000256" key="1">
    <source>
        <dbReference type="ARBA" id="ARBA00010479"/>
    </source>
</evidence>
<keyword evidence="8" id="KW-1185">Reference proteome</keyword>
<evidence type="ECO:0000313" key="8">
    <source>
        <dbReference type="Proteomes" id="UP000077315"/>
    </source>
</evidence>
<keyword evidence="3 6" id="KW-0117">Actin capping</keyword>
<dbReference type="FunCoup" id="A0A162U1U9">
    <property type="interactions" value="284"/>
</dbReference>
<keyword evidence="4 6" id="KW-0009">Actin-binding</keyword>
<name>A0A162U1U9_PHYB8</name>
<accession>A0A162U1U9</accession>
<dbReference type="Pfam" id="PF01267">
    <property type="entry name" value="F-actin_cap_A"/>
    <property type="match status" value="1"/>
</dbReference>
<dbReference type="PROSITE" id="PS00748">
    <property type="entry name" value="F_ACTIN_CAPPING_A_1"/>
    <property type="match status" value="1"/>
</dbReference>
<evidence type="ECO:0000313" key="7">
    <source>
        <dbReference type="EMBL" id="OAD71643.1"/>
    </source>
</evidence>
<proteinExistence type="inferred from homology"/>
<dbReference type="InParanoid" id="A0A162U1U9"/>
<organism evidence="7 8">
    <name type="scientific">Phycomyces blakesleeanus (strain ATCC 8743b / DSM 1359 / FGSC 10004 / NBRC 33097 / NRRL 1555)</name>
    <dbReference type="NCBI Taxonomy" id="763407"/>
    <lineage>
        <taxon>Eukaryota</taxon>
        <taxon>Fungi</taxon>
        <taxon>Fungi incertae sedis</taxon>
        <taxon>Mucoromycota</taxon>
        <taxon>Mucoromycotina</taxon>
        <taxon>Mucoromycetes</taxon>
        <taxon>Mucorales</taxon>
        <taxon>Phycomycetaceae</taxon>
        <taxon>Phycomyces</taxon>
    </lineage>
</organism>
<dbReference type="OrthoDB" id="340550at2759"/>
<dbReference type="Proteomes" id="UP000077315">
    <property type="component" value="Unassembled WGS sequence"/>
</dbReference>
<comment type="function">
    <text evidence="5 6">F-actin-capping proteins bind in a Ca(2+)-independent manner to the fast growing ends of actin filaments (barbed end) thereby blocking the exchange of subunits at these ends. Unlike other capping proteins (such as gelsolin and severin), these proteins do not sever actin filaments.</text>
</comment>
<evidence type="ECO:0000256" key="6">
    <source>
        <dbReference type="RuleBase" id="RU365077"/>
    </source>
</evidence>
<dbReference type="PANTHER" id="PTHR10653:SF0">
    <property type="entry name" value="F-ACTIN-CAPPING PROTEIN SUBUNIT ALPHA"/>
    <property type="match status" value="1"/>
</dbReference>
<sequence>MEDISIEDKVKIASGFLLASPPGEVNDVFNDVRTLVDDDKALESGILTTLEEYNTEQLITVIPPGLDYEVIVSKHGKVDLDRYLDPRSKKSFQFDHIRLVATELKDHTEDLPIEDFRAAVETEAHKYVNDHYPNGVCSVYGLDENNIAIAIVDNKYNPNNYWNGRWLATWVYNRETGALKGATKVHVHYYEDGNVQLNSDKKSDSTVTFKEDVTVTAKAIVKEITTFDKRYHTAVNNSYEELAENAFKGLRRALPLTRNKLDWNKIMNYKIGNELSQK</sequence>
<dbReference type="Gene3D" id="3.30.1140.60">
    <property type="entry name" value="F-actin capping protein, alpha subunit"/>
    <property type="match status" value="1"/>
</dbReference>
<evidence type="ECO:0000256" key="3">
    <source>
        <dbReference type="ARBA" id="ARBA00022467"/>
    </source>
</evidence>
<comment type="subunit">
    <text evidence="6">Heterodimer of an alpha and a beta subunit.</text>
</comment>
<comment type="similarity">
    <text evidence="1 6">Belongs to the F-actin-capping protein alpha subunit family.</text>
</comment>
<evidence type="ECO:0000256" key="4">
    <source>
        <dbReference type="ARBA" id="ARBA00023203"/>
    </source>
</evidence>
<dbReference type="FunFam" id="3.90.1150.210:FF:000003">
    <property type="entry name" value="F-actin-capping protein subunit alpha"/>
    <property type="match status" value="1"/>
</dbReference>
<protein>
    <recommendedName>
        <fullName evidence="2 6">F-actin-capping protein subunit alpha</fullName>
    </recommendedName>
</protein>
<dbReference type="AlphaFoldDB" id="A0A162U1U9"/>
<dbReference type="InterPro" id="IPR002189">
    <property type="entry name" value="CapZ_alpha"/>
</dbReference>
<gene>
    <name evidence="7" type="ORF">PHYBLDRAFT_159308</name>
</gene>
<evidence type="ECO:0000256" key="5">
    <source>
        <dbReference type="ARBA" id="ARBA00025389"/>
    </source>
</evidence>
<dbReference type="InterPro" id="IPR017865">
    <property type="entry name" value="F-actin_cap_asu_CS"/>
</dbReference>
<dbReference type="PANTHER" id="PTHR10653">
    <property type="entry name" value="F-ACTIN-CAPPING PROTEIN SUBUNIT ALPHA"/>
    <property type="match status" value="1"/>
</dbReference>
<dbReference type="GO" id="GO:0030863">
    <property type="term" value="C:cortical cytoskeleton"/>
    <property type="evidence" value="ECO:0007669"/>
    <property type="project" value="TreeGrafter"/>
</dbReference>
<dbReference type="InterPro" id="IPR042276">
    <property type="entry name" value="CapZ_alpha/beta_2"/>
</dbReference>
<dbReference type="GO" id="GO:0051016">
    <property type="term" value="P:barbed-end actin filament capping"/>
    <property type="evidence" value="ECO:0007669"/>
    <property type="project" value="UniProtKB-UniRule"/>
</dbReference>
<dbReference type="STRING" id="763407.A0A162U1U9"/>
<dbReference type="InterPro" id="IPR037282">
    <property type="entry name" value="CapZ_alpha/beta"/>
</dbReference>
<dbReference type="GeneID" id="28994871"/>
<dbReference type="GO" id="GO:0051015">
    <property type="term" value="F:actin filament binding"/>
    <property type="evidence" value="ECO:0007669"/>
    <property type="project" value="TreeGrafter"/>
</dbReference>
<dbReference type="GO" id="GO:0030036">
    <property type="term" value="P:actin cytoskeleton organization"/>
    <property type="evidence" value="ECO:0007669"/>
    <property type="project" value="TreeGrafter"/>
</dbReference>
<dbReference type="VEuPathDB" id="FungiDB:PHYBLDRAFT_159308"/>
<dbReference type="Gene3D" id="3.90.1150.210">
    <property type="entry name" value="F-actin capping protein, beta subunit"/>
    <property type="match status" value="1"/>
</dbReference>
<dbReference type="SUPFAM" id="SSF90096">
    <property type="entry name" value="Subunits of heterodimeric actin filament capping protein Capz"/>
    <property type="match status" value="1"/>
</dbReference>